<dbReference type="Gene3D" id="3.30.420.100">
    <property type="match status" value="1"/>
</dbReference>
<dbReference type="GO" id="GO:0003735">
    <property type="term" value="F:structural constituent of ribosome"/>
    <property type="evidence" value="ECO:0007669"/>
    <property type="project" value="InterPro"/>
</dbReference>
<dbReference type="Pfam" id="PF00861">
    <property type="entry name" value="Ribosomal_L18p"/>
    <property type="match status" value="2"/>
</dbReference>
<evidence type="ECO:0000256" key="8">
    <source>
        <dbReference type="SAM" id="MobiDB-lite"/>
    </source>
</evidence>
<dbReference type="InterPro" id="IPR005484">
    <property type="entry name" value="Ribosomal_uL18_bac/plant/anim"/>
</dbReference>
<dbReference type="EMBL" id="MGKI01000002">
    <property type="protein sequence ID" value="OGN23472.1"/>
    <property type="molecule type" value="Genomic_DNA"/>
</dbReference>
<dbReference type="Proteomes" id="UP000178227">
    <property type="component" value="Unassembled WGS sequence"/>
</dbReference>
<protein>
    <recommendedName>
        <fullName evidence="6 7">Large ribosomal subunit protein uL18</fullName>
    </recommendedName>
</protein>
<reference evidence="9 10" key="1">
    <citation type="journal article" date="2016" name="Nat. Commun.">
        <title>Thousands of microbial genomes shed light on interconnected biogeochemical processes in an aquifer system.</title>
        <authorList>
            <person name="Anantharaman K."/>
            <person name="Brown C.T."/>
            <person name="Hug L.A."/>
            <person name="Sharon I."/>
            <person name="Castelle C.J."/>
            <person name="Probst A.J."/>
            <person name="Thomas B.C."/>
            <person name="Singh A."/>
            <person name="Wilkins M.J."/>
            <person name="Karaoz U."/>
            <person name="Brodie E.L."/>
            <person name="Williams K.H."/>
            <person name="Hubbard S.S."/>
            <person name="Banfield J.F."/>
        </authorList>
    </citation>
    <scope>NUCLEOTIDE SEQUENCE [LARGE SCALE GENOMIC DNA]</scope>
</reference>
<proteinExistence type="inferred from homology"/>
<dbReference type="GO" id="GO:0022625">
    <property type="term" value="C:cytosolic large ribosomal subunit"/>
    <property type="evidence" value="ECO:0007669"/>
    <property type="project" value="TreeGrafter"/>
</dbReference>
<keyword evidence="2 7" id="KW-0699">rRNA-binding</keyword>
<dbReference type="AlphaFoldDB" id="A0A1F8GDL8"/>
<gene>
    <name evidence="7" type="primary">rplR</name>
    <name evidence="9" type="ORF">A2918_00240</name>
</gene>
<evidence type="ECO:0000256" key="3">
    <source>
        <dbReference type="ARBA" id="ARBA00022884"/>
    </source>
</evidence>
<keyword evidence="4 7" id="KW-0689">Ribosomal protein</keyword>
<evidence type="ECO:0000313" key="9">
    <source>
        <dbReference type="EMBL" id="OGN23472.1"/>
    </source>
</evidence>
<dbReference type="PANTHER" id="PTHR12899:SF3">
    <property type="entry name" value="LARGE RIBOSOMAL SUBUNIT PROTEIN UL18M"/>
    <property type="match status" value="1"/>
</dbReference>
<comment type="similarity">
    <text evidence="1 7">Belongs to the universal ribosomal protein uL18 family.</text>
</comment>
<evidence type="ECO:0000256" key="7">
    <source>
        <dbReference type="HAMAP-Rule" id="MF_01337"/>
    </source>
</evidence>
<accession>A0A1F8GDL8</accession>
<dbReference type="InterPro" id="IPR004389">
    <property type="entry name" value="Ribosomal_uL18_bac-type"/>
</dbReference>
<feature type="region of interest" description="Disordered" evidence="8">
    <location>
        <begin position="63"/>
        <end position="95"/>
    </location>
</feature>
<sequence length="143" mass="15780">MNFKTKQLNRQRRHSRVRALVKGTSERPRISVFKSNKHIFTQFIDDETGKTILSSKVVADKKSKIGRGEGPVRSPRGTRAEPGLGSRVSVGTKTDKATKIGEMLAEKAKESGIKEAVFDRGGFKFHGRIKAVADGLRKGGIKF</sequence>
<evidence type="ECO:0000256" key="1">
    <source>
        <dbReference type="ARBA" id="ARBA00007116"/>
    </source>
</evidence>
<keyword evidence="3 7" id="KW-0694">RNA-binding</keyword>
<dbReference type="SUPFAM" id="SSF53137">
    <property type="entry name" value="Translational machinery components"/>
    <property type="match status" value="1"/>
</dbReference>
<evidence type="ECO:0000256" key="6">
    <source>
        <dbReference type="ARBA" id="ARBA00035197"/>
    </source>
</evidence>
<evidence type="ECO:0000256" key="4">
    <source>
        <dbReference type="ARBA" id="ARBA00022980"/>
    </source>
</evidence>
<comment type="function">
    <text evidence="7">This is one of the proteins that bind and probably mediate the attachment of the 5S RNA into the large ribosomal subunit, where it forms part of the central protuberance.</text>
</comment>
<name>A0A1F8GDL8_9BACT</name>
<comment type="caution">
    <text evidence="9">The sequence shown here is derived from an EMBL/GenBank/DDBJ whole genome shotgun (WGS) entry which is preliminary data.</text>
</comment>
<dbReference type="PANTHER" id="PTHR12899">
    <property type="entry name" value="39S RIBOSOMAL PROTEIN L18, MITOCHONDRIAL"/>
    <property type="match status" value="1"/>
</dbReference>
<evidence type="ECO:0000256" key="5">
    <source>
        <dbReference type="ARBA" id="ARBA00023274"/>
    </source>
</evidence>
<evidence type="ECO:0000313" key="10">
    <source>
        <dbReference type="Proteomes" id="UP000178227"/>
    </source>
</evidence>
<keyword evidence="5 7" id="KW-0687">Ribonucleoprotein</keyword>
<dbReference type="CDD" id="cd00432">
    <property type="entry name" value="Ribosomal_L18_L5e"/>
    <property type="match status" value="1"/>
</dbReference>
<comment type="subunit">
    <text evidence="7">Part of the 50S ribosomal subunit; part of the 5S rRNA/L5/L18/L25 subcomplex. Contacts the 5S and 23S rRNAs.</text>
</comment>
<dbReference type="InterPro" id="IPR057268">
    <property type="entry name" value="Ribosomal_L18"/>
</dbReference>
<evidence type="ECO:0000256" key="2">
    <source>
        <dbReference type="ARBA" id="ARBA00022730"/>
    </source>
</evidence>
<dbReference type="GO" id="GO:0006412">
    <property type="term" value="P:translation"/>
    <property type="evidence" value="ECO:0007669"/>
    <property type="project" value="UniProtKB-UniRule"/>
</dbReference>
<dbReference type="STRING" id="1802694.A2918_00240"/>
<dbReference type="HAMAP" id="MF_01337_B">
    <property type="entry name" value="Ribosomal_uL18_B"/>
    <property type="match status" value="1"/>
</dbReference>
<dbReference type="GO" id="GO:0008097">
    <property type="term" value="F:5S rRNA binding"/>
    <property type="evidence" value="ECO:0007669"/>
    <property type="project" value="TreeGrafter"/>
</dbReference>
<organism evidence="9 10">
    <name type="scientific">Candidatus Yanofskybacteria bacterium RIFCSPLOWO2_01_FULL_42_49</name>
    <dbReference type="NCBI Taxonomy" id="1802694"/>
    <lineage>
        <taxon>Bacteria</taxon>
        <taxon>Candidatus Yanofskyibacteriota</taxon>
    </lineage>
</organism>